<evidence type="ECO:0000313" key="2">
    <source>
        <dbReference type="EMBL" id="MCM8568922.1"/>
    </source>
</evidence>
<evidence type="ECO:0000256" key="1">
    <source>
        <dbReference type="SAM" id="Phobius"/>
    </source>
</evidence>
<sequence>MNAEDKIYQVCRDGMLVADVRKRSSVNFINELRENELIVINRKGKIRLTSKGKVARNMGLSNYLEMDELERELLTREVSEIRSENKGLIMVLGGLLISFIFFLGYWFVNFQN</sequence>
<keyword evidence="1" id="KW-1133">Transmembrane helix</keyword>
<keyword evidence="1" id="KW-0472">Membrane</keyword>
<reference evidence="2" key="1">
    <citation type="submission" date="2022-06" db="EMBL/GenBank/DDBJ databases">
        <title>Gramella sediminis sp. nov., isolated from deep-sea sediment of the Indian Ocean.</title>
        <authorList>
            <person name="Yang L."/>
        </authorList>
    </citation>
    <scope>NUCLEOTIDE SEQUENCE</scope>
    <source>
        <strain evidence="2">HMD3159</strain>
    </source>
</reference>
<dbReference type="EMBL" id="JAMSCK010000002">
    <property type="protein sequence ID" value="MCM8568922.1"/>
    <property type="molecule type" value="Genomic_DNA"/>
</dbReference>
<accession>A0ABT0YZM7</accession>
<dbReference type="Proteomes" id="UP001155077">
    <property type="component" value="Unassembled WGS sequence"/>
</dbReference>
<gene>
    <name evidence="2" type="ORF">NE848_06005</name>
</gene>
<proteinExistence type="predicted"/>
<dbReference type="RefSeq" id="WP_252111450.1">
    <property type="nucleotide sequence ID" value="NZ_JAMSCK010000002.1"/>
</dbReference>
<comment type="caution">
    <text evidence="2">The sequence shown here is derived from an EMBL/GenBank/DDBJ whole genome shotgun (WGS) entry which is preliminary data.</text>
</comment>
<feature type="transmembrane region" description="Helical" evidence="1">
    <location>
        <begin position="88"/>
        <end position="108"/>
    </location>
</feature>
<organism evidence="2 3">
    <name type="scientific">Gramella jeungdoensis</name>
    <dbReference type="NCBI Taxonomy" id="708091"/>
    <lineage>
        <taxon>Bacteria</taxon>
        <taxon>Pseudomonadati</taxon>
        <taxon>Bacteroidota</taxon>
        <taxon>Flavobacteriia</taxon>
        <taxon>Flavobacteriales</taxon>
        <taxon>Flavobacteriaceae</taxon>
        <taxon>Christiangramia</taxon>
    </lineage>
</organism>
<protein>
    <submittedName>
        <fullName evidence="2">Uncharacterized protein</fullName>
    </submittedName>
</protein>
<keyword evidence="1" id="KW-0812">Transmembrane</keyword>
<name>A0ABT0YZM7_9FLAO</name>
<evidence type="ECO:0000313" key="3">
    <source>
        <dbReference type="Proteomes" id="UP001155077"/>
    </source>
</evidence>
<keyword evidence="3" id="KW-1185">Reference proteome</keyword>